<evidence type="ECO:0000313" key="10">
    <source>
        <dbReference type="Proteomes" id="UP001163046"/>
    </source>
</evidence>
<accession>A0A9W9YPL6</accession>
<comment type="subcellular location">
    <subcellularLocation>
        <location evidence="1">Nucleus</location>
    </subcellularLocation>
</comment>
<dbReference type="Proteomes" id="UP001163046">
    <property type="component" value="Unassembled WGS sequence"/>
</dbReference>
<evidence type="ECO:0000256" key="4">
    <source>
        <dbReference type="ARBA" id="ARBA00022771"/>
    </source>
</evidence>
<sequence length="439" mass="47408">MGASVIPQANFPSQQPNIVNAGIKRKAPDDVPHNDIPHKQPATWQQQAQGDRELFCEICNVRSNSISQALQHKQGKVHLNKAKKMETFNTLLQNSTQHEVAASVPFHPQGVPNPSQVTLSKEEPKQVSGANLECVICQKLFNSESQAEQHFQSPKHKHKLQQVSESNASPQQQEQDGTYSAEGAAENETLPSWFTNTETDQAGLYCEPCNLAVNSTIQMTTHLQGTKHKNAVANGKSLAQDVLRCKDCVITFNSHTQLEQHLTSPKHFNKVQKKQTAPVQFTGQGRGRAQGRGQTASMPFRGQGRGQARGRGQTTSVPFTGRGRGQTGSAQFRGQARGRGQTTSVPFTGRGRGQTGSAQFRGQGRGQARGLGRARGASRGGQSYRGRGTPKPPPLGSSFVKADGPSTSNHGYPYFSPAHSTSTPGFTVGGGASFQQHFV</sequence>
<dbReference type="InterPro" id="IPR051868">
    <property type="entry name" value="ZN346_ZMAT4"/>
</dbReference>
<dbReference type="SMART" id="SM00451">
    <property type="entry name" value="ZnF_U1"/>
    <property type="match status" value="4"/>
</dbReference>
<proteinExistence type="predicted"/>
<keyword evidence="6" id="KW-0539">Nucleus</keyword>
<evidence type="ECO:0000256" key="3">
    <source>
        <dbReference type="ARBA" id="ARBA00022737"/>
    </source>
</evidence>
<dbReference type="GO" id="GO:0008270">
    <property type="term" value="F:zinc ion binding"/>
    <property type="evidence" value="ECO:0007669"/>
    <property type="project" value="UniProtKB-KW"/>
</dbReference>
<protein>
    <recommendedName>
        <fullName evidence="8">C2H2-type domain-containing protein</fullName>
    </recommendedName>
</protein>
<feature type="domain" description="C2H2-type" evidence="8">
    <location>
        <begin position="134"/>
        <end position="156"/>
    </location>
</feature>
<feature type="compositionally biased region" description="Low complexity" evidence="7">
    <location>
        <begin position="370"/>
        <end position="387"/>
    </location>
</feature>
<evidence type="ECO:0000256" key="6">
    <source>
        <dbReference type="ARBA" id="ARBA00023242"/>
    </source>
</evidence>
<keyword evidence="4" id="KW-0863">Zinc-finger</keyword>
<feature type="region of interest" description="Disordered" evidence="7">
    <location>
        <begin position="282"/>
        <end position="404"/>
    </location>
</feature>
<dbReference type="GO" id="GO:0005634">
    <property type="term" value="C:nucleus"/>
    <property type="evidence" value="ECO:0007669"/>
    <property type="project" value="UniProtKB-SubCell"/>
</dbReference>
<dbReference type="PANTHER" id="PTHR46144:SF6">
    <property type="entry name" value="C2H2-TYPE DOMAIN-CONTAINING PROTEIN"/>
    <property type="match status" value="1"/>
</dbReference>
<gene>
    <name evidence="9" type="ORF">OS493_014487</name>
</gene>
<reference evidence="9" key="1">
    <citation type="submission" date="2023-01" db="EMBL/GenBank/DDBJ databases">
        <title>Genome assembly of the deep-sea coral Lophelia pertusa.</title>
        <authorList>
            <person name="Herrera S."/>
            <person name="Cordes E."/>
        </authorList>
    </citation>
    <scope>NUCLEOTIDE SEQUENCE</scope>
    <source>
        <strain evidence="9">USNM1676648</strain>
        <tissue evidence="9">Polyp</tissue>
    </source>
</reference>
<dbReference type="Pfam" id="PF12874">
    <property type="entry name" value="zf-met"/>
    <property type="match status" value="4"/>
</dbReference>
<dbReference type="EMBL" id="MU827308">
    <property type="protein sequence ID" value="KAJ7361845.1"/>
    <property type="molecule type" value="Genomic_DNA"/>
</dbReference>
<dbReference type="InterPro" id="IPR013087">
    <property type="entry name" value="Znf_C2H2_type"/>
</dbReference>
<organism evidence="9 10">
    <name type="scientific">Desmophyllum pertusum</name>
    <dbReference type="NCBI Taxonomy" id="174260"/>
    <lineage>
        <taxon>Eukaryota</taxon>
        <taxon>Metazoa</taxon>
        <taxon>Cnidaria</taxon>
        <taxon>Anthozoa</taxon>
        <taxon>Hexacorallia</taxon>
        <taxon>Scleractinia</taxon>
        <taxon>Caryophylliina</taxon>
        <taxon>Caryophylliidae</taxon>
        <taxon>Desmophyllum</taxon>
    </lineage>
</organism>
<dbReference type="GO" id="GO:0003676">
    <property type="term" value="F:nucleic acid binding"/>
    <property type="evidence" value="ECO:0007669"/>
    <property type="project" value="InterPro"/>
</dbReference>
<feature type="compositionally biased region" description="Polar residues" evidence="7">
    <location>
        <begin position="161"/>
        <end position="178"/>
    </location>
</feature>
<dbReference type="InterPro" id="IPR003604">
    <property type="entry name" value="Matrin/U1-like-C_Znf_C2H2"/>
</dbReference>
<feature type="region of interest" description="Disordered" evidence="7">
    <location>
        <begin position="147"/>
        <end position="182"/>
    </location>
</feature>
<dbReference type="SUPFAM" id="SSF57667">
    <property type="entry name" value="beta-beta-alpha zinc fingers"/>
    <property type="match status" value="4"/>
</dbReference>
<evidence type="ECO:0000256" key="1">
    <source>
        <dbReference type="ARBA" id="ARBA00004123"/>
    </source>
</evidence>
<evidence type="ECO:0000256" key="7">
    <source>
        <dbReference type="SAM" id="MobiDB-lite"/>
    </source>
</evidence>
<keyword evidence="10" id="KW-1185">Reference proteome</keyword>
<evidence type="ECO:0000256" key="5">
    <source>
        <dbReference type="ARBA" id="ARBA00022833"/>
    </source>
</evidence>
<evidence type="ECO:0000259" key="8">
    <source>
        <dbReference type="PROSITE" id="PS00028"/>
    </source>
</evidence>
<dbReference type="OrthoDB" id="434647at2759"/>
<keyword evidence="2" id="KW-0479">Metal-binding</keyword>
<keyword evidence="5" id="KW-0862">Zinc</keyword>
<evidence type="ECO:0000256" key="2">
    <source>
        <dbReference type="ARBA" id="ARBA00022723"/>
    </source>
</evidence>
<dbReference type="Gene3D" id="3.30.160.60">
    <property type="entry name" value="Classic Zinc Finger"/>
    <property type="match status" value="4"/>
</dbReference>
<dbReference type="SMART" id="SM00355">
    <property type="entry name" value="ZnF_C2H2"/>
    <property type="match status" value="4"/>
</dbReference>
<dbReference type="PANTHER" id="PTHR46144">
    <property type="entry name" value="ZINC FINGER PROTEIN 385B-LIKE"/>
    <property type="match status" value="1"/>
</dbReference>
<keyword evidence="3" id="KW-0677">Repeat</keyword>
<name>A0A9W9YPL6_9CNID</name>
<feature type="domain" description="C2H2-type" evidence="8">
    <location>
        <begin position="245"/>
        <end position="267"/>
    </location>
</feature>
<dbReference type="PROSITE" id="PS00028">
    <property type="entry name" value="ZINC_FINGER_C2H2_1"/>
    <property type="match status" value="2"/>
</dbReference>
<comment type="caution">
    <text evidence="9">The sequence shown here is derived from an EMBL/GenBank/DDBJ whole genome shotgun (WGS) entry which is preliminary data.</text>
</comment>
<evidence type="ECO:0000313" key="9">
    <source>
        <dbReference type="EMBL" id="KAJ7361845.1"/>
    </source>
</evidence>
<dbReference type="InterPro" id="IPR036236">
    <property type="entry name" value="Znf_C2H2_sf"/>
</dbReference>
<dbReference type="AlphaFoldDB" id="A0A9W9YPL6"/>